<name>A0A662DFE5_UNCAE</name>
<accession>A0A662DFE5</accession>
<dbReference type="InterPro" id="IPR002716">
    <property type="entry name" value="PIN_dom"/>
</dbReference>
<comment type="caution">
    <text evidence="2">The sequence shown here is derived from an EMBL/GenBank/DDBJ whole genome shotgun (WGS) entry which is preliminary data.</text>
</comment>
<sequence>MLKAVYDTNIIVSAALHKDRLPASLLSLALKGKVKLFVSDQLLQEYEGVLERPKFKLGEKEIEDLIKLIKEKAIRVKPAMRLTRIKNDLADNRVLECALEAKVDFIVTGNKKHFPFERFYKIKVVNPREFATYFMIGK</sequence>
<proteinExistence type="predicted"/>
<dbReference type="InterPro" id="IPR029060">
    <property type="entry name" value="PIN-like_dom_sf"/>
</dbReference>
<dbReference type="Proteomes" id="UP000267654">
    <property type="component" value="Unassembled WGS sequence"/>
</dbReference>
<dbReference type="PANTHER" id="PTHR34610">
    <property type="entry name" value="SSL7007 PROTEIN"/>
    <property type="match status" value="1"/>
</dbReference>
<dbReference type="PANTHER" id="PTHR34610:SF3">
    <property type="entry name" value="SSL7007 PROTEIN"/>
    <property type="match status" value="1"/>
</dbReference>
<dbReference type="Pfam" id="PF13470">
    <property type="entry name" value="PIN_3"/>
    <property type="match status" value="1"/>
</dbReference>
<reference evidence="2 3" key="1">
    <citation type="submission" date="2018-06" db="EMBL/GenBank/DDBJ databases">
        <title>Extensive metabolic versatility and redundancy in microbially diverse, dynamic hydrothermal sediments.</title>
        <authorList>
            <person name="Dombrowski N."/>
            <person name="Teske A."/>
            <person name="Baker B.J."/>
        </authorList>
    </citation>
    <scope>NUCLEOTIDE SEQUENCE [LARGE SCALE GENOMIC DNA]</scope>
    <source>
        <strain evidence="2">B19_G9</strain>
    </source>
</reference>
<protein>
    <submittedName>
        <fullName evidence="2">Putative toxin-antitoxin system toxin component, PIN family</fullName>
    </submittedName>
</protein>
<organism evidence="2 3">
    <name type="scientific">Aerophobetes bacterium</name>
    <dbReference type="NCBI Taxonomy" id="2030807"/>
    <lineage>
        <taxon>Bacteria</taxon>
        <taxon>Candidatus Aerophobota</taxon>
    </lineage>
</organism>
<dbReference type="SUPFAM" id="SSF88723">
    <property type="entry name" value="PIN domain-like"/>
    <property type="match status" value="1"/>
</dbReference>
<evidence type="ECO:0000313" key="2">
    <source>
        <dbReference type="EMBL" id="RLE14195.1"/>
    </source>
</evidence>
<feature type="domain" description="PIN" evidence="1">
    <location>
        <begin position="3"/>
        <end position="112"/>
    </location>
</feature>
<evidence type="ECO:0000313" key="3">
    <source>
        <dbReference type="Proteomes" id="UP000267654"/>
    </source>
</evidence>
<dbReference type="InterPro" id="IPR002850">
    <property type="entry name" value="PIN_toxin-like"/>
</dbReference>
<dbReference type="AlphaFoldDB" id="A0A662DFE5"/>
<evidence type="ECO:0000259" key="1">
    <source>
        <dbReference type="Pfam" id="PF13470"/>
    </source>
</evidence>
<gene>
    <name evidence="2" type="ORF">DRI96_01810</name>
</gene>
<dbReference type="Gene3D" id="3.40.50.1010">
    <property type="entry name" value="5'-nuclease"/>
    <property type="match status" value="1"/>
</dbReference>
<dbReference type="NCBIfam" id="TIGR00305">
    <property type="entry name" value="putative toxin-antitoxin system toxin component, PIN family"/>
    <property type="match status" value="1"/>
</dbReference>
<dbReference type="EMBL" id="QMQB01000049">
    <property type="protein sequence ID" value="RLE14195.1"/>
    <property type="molecule type" value="Genomic_DNA"/>
</dbReference>